<sequence length="346" mass="39340">MKTLEQIVAQHLDEWKARSLAQQQLEIENNEAVAKLYGLEDEVPSHVPLERVSLTNNSAFRWPNKTPEERDALFTESAIVDLISYAVGCMFGRYSLDEPGLIMADQGATLADYLAKVPNPTFMPDQDNVIPIVDGDWFEDDIVTRFRQFLRNVFSDANFEVNLAFVNKSLGVKDLREYFIKTAGRGASSKFYDDHVQRYKKRPIYWMFSSPKGAFKALVYLHRYTPSTVSIVLNEYLHSFESKLEANLERQERVGAGLAGVTPTEAAAALKEADRLRKMLVELRDYERDTLYPLAQQQVALNLDDGVLVNYLHLGAALQDIGLEAKRREVETWTWPSQPLKVGDAE</sequence>
<proteinExistence type="predicted"/>
<organism evidence="1 2">
    <name type="scientific">Luteimicrobium subarcticum</name>
    <dbReference type="NCBI Taxonomy" id="620910"/>
    <lineage>
        <taxon>Bacteria</taxon>
        <taxon>Bacillati</taxon>
        <taxon>Actinomycetota</taxon>
        <taxon>Actinomycetes</taxon>
        <taxon>Micrococcales</taxon>
        <taxon>Luteimicrobium</taxon>
    </lineage>
</organism>
<evidence type="ECO:0000313" key="1">
    <source>
        <dbReference type="EMBL" id="PJI93565.1"/>
    </source>
</evidence>
<reference evidence="1 2" key="1">
    <citation type="submission" date="2017-11" db="EMBL/GenBank/DDBJ databases">
        <title>Genomic Encyclopedia of Archaeal and Bacterial Type Strains, Phase II (KMG-II): From Individual Species to Whole Genera.</title>
        <authorList>
            <person name="Goeker M."/>
        </authorList>
    </citation>
    <scope>NUCLEOTIDE SEQUENCE [LARGE SCALE GENOMIC DNA]</scope>
    <source>
        <strain evidence="1 2">DSM 22413</strain>
    </source>
</reference>
<dbReference type="EMBL" id="PGTZ01000008">
    <property type="protein sequence ID" value="PJI93565.1"/>
    <property type="molecule type" value="Genomic_DNA"/>
</dbReference>
<dbReference type="Proteomes" id="UP000231586">
    <property type="component" value="Unassembled WGS sequence"/>
</dbReference>
<protein>
    <submittedName>
        <fullName evidence="1">Uncharacterized protein</fullName>
    </submittedName>
</protein>
<name>A0A2M8WRJ3_9MICO</name>
<dbReference type="AlphaFoldDB" id="A0A2M8WRJ3"/>
<dbReference type="RefSeq" id="WP_245859172.1">
    <property type="nucleotide sequence ID" value="NZ_PGTZ01000008.1"/>
</dbReference>
<gene>
    <name evidence="1" type="ORF">CLV34_2141</name>
</gene>
<comment type="caution">
    <text evidence="1">The sequence shown here is derived from an EMBL/GenBank/DDBJ whole genome shotgun (WGS) entry which is preliminary data.</text>
</comment>
<keyword evidence="2" id="KW-1185">Reference proteome</keyword>
<accession>A0A2M8WRJ3</accession>
<evidence type="ECO:0000313" key="2">
    <source>
        <dbReference type="Proteomes" id="UP000231586"/>
    </source>
</evidence>